<dbReference type="Gene3D" id="3.40.50.300">
    <property type="entry name" value="P-loop containing nucleotide triphosphate hydrolases"/>
    <property type="match status" value="1"/>
</dbReference>
<dbReference type="GO" id="GO:0016787">
    <property type="term" value="F:hydrolase activity"/>
    <property type="evidence" value="ECO:0007669"/>
    <property type="project" value="UniProtKB-UniRule"/>
</dbReference>
<dbReference type="CDD" id="cd17932">
    <property type="entry name" value="DEXQc_UvrD"/>
    <property type="match status" value="1"/>
</dbReference>
<keyword evidence="3 6" id="KW-0347">Helicase</keyword>
<gene>
    <name evidence="8" type="ORF">IAB19_06015</name>
</gene>
<organism evidence="8 9">
    <name type="scientific">Candidatus Avisuccinivibrio stercorigallinarum</name>
    <dbReference type="NCBI Taxonomy" id="2840704"/>
    <lineage>
        <taxon>Bacteria</taxon>
        <taxon>Pseudomonadati</taxon>
        <taxon>Pseudomonadota</taxon>
        <taxon>Gammaproteobacteria</taxon>
        <taxon>Aeromonadales</taxon>
        <taxon>Succinivibrionaceae</taxon>
        <taxon>Succinivibrionaceae incertae sedis</taxon>
        <taxon>Candidatus Avisuccinivibrio</taxon>
    </lineage>
</organism>
<dbReference type="GO" id="GO:0005524">
    <property type="term" value="F:ATP binding"/>
    <property type="evidence" value="ECO:0007669"/>
    <property type="project" value="UniProtKB-UniRule"/>
</dbReference>
<dbReference type="AlphaFoldDB" id="A0A9D9GU73"/>
<sequence length="176" mass="19706">MQLNPAQTEAVNYIDGPCLVLAGAGSGKTRVITEKIVKLYKSCALPPERICALTFTNKAAAEMRERAKKSLPPEVAARLWISTFHSLGLEILRLDHQAFSLARNFTLFDEQDIKKALRDIVRSDFQALLRDEAESEVIDAAQNAISLWKGRLLAPEEIDSGNVNLEIYKSYQLFLK</sequence>
<feature type="binding site" evidence="6">
    <location>
        <begin position="22"/>
        <end position="29"/>
    </location>
    <ligand>
        <name>ATP</name>
        <dbReference type="ChEBI" id="CHEBI:30616"/>
    </ligand>
</feature>
<proteinExistence type="predicted"/>
<evidence type="ECO:0000256" key="5">
    <source>
        <dbReference type="ARBA" id="ARBA00034923"/>
    </source>
</evidence>
<evidence type="ECO:0000313" key="8">
    <source>
        <dbReference type="EMBL" id="MBO8415915.1"/>
    </source>
</evidence>
<dbReference type="GO" id="GO:0003677">
    <property type="term" value="F:DNA binding"/>
    <property type="evidence" value="ECO:0007669"/>
    <property type="project" value="InterPro"/>
</dbReference>
<dbReference type="Proteomes" id="UP000823631">
    <property type="component" value="Unassembled WGS sequence"/>
</dbReference>
<keyword evidence="2 6" id="KW-0378">Hydrolase</keyword>
<protein>
    <recommendedName>
        <fullName evidence="5">DNA 3'-5' helicase II</fullName>
    </recommendedName>
</protein>
<dbReference type="GO" id="GO:0000725">
    <property type="term" value="P:recombinational repair"/>
    <property type="evidence" value="ECO:0007669"/>
    <property type="project" value="TreeGrafter"/>
</dbReference>
<feature type="domain" description="UvrD-like helicase ATP-binding" evidence="7">
    <location>
        <begin position="1"/>
        <end position="176"/>
    </location>
</feature>
<dbReference type="InterPro" id="IPR014016">
    <property type="entry name" value="UvrD-like_ATP-bd"/>
</dbReference>
<comment type="caution">
    <text evidence="8">The sequence shown here is derived from an EMBL/GenBank/DDBJ whole genome shotgun (WGS) entry which is preliminary data.</text>
</comment>
<dbReference type="Pfam" id="PF00580">
    <property type="entry name" value="UvrD-helicase"/>
    <property type="match status" value="1"/>
</dbReference>
<evidence type="ECO:0000259" key="7">
    <source>
        <dbReference type="PROSITE" id="PS51198"/>
    </source>
</evidence>
<evidence type="ECO:0000256" key="3">
    <source>
        <dbReference type="ARBA" id="ARBA00022806"/>
    </source>
</evidence>
<keyword evidence="1 6" id="KW-0547">Nucleotide-binding</keyword>
<reference evidence="8" key="1">
    <citation type="submission" date="2020-10" db="EMBL/GenBank/DDBJ databases">
        <authorList>
            <person name="Gilroy R."/>
        </authorList>
    </citation>
    <scope>NUCLEOTIDE SEQUENCE</scope>
    <source>
        <strain evidence="8">17213</strain>
    </source>
</reference>
<feature type="non-terminal residue" evidence="8">
    <location>
        <position position="176"/>
    </location>
</feature>
<dbReference type="GO" id="GO:0005829">
    <property type="term" value="C:cytosol"/>
    <property type="evidence" value="ECO:0007669"/>
    <property type="project" value="TreeGrafter"/>
</dbReference>
<reference evidence="8" key="2">
    <citation type="journal article" date="2021" name="PeerJ">
        <title>Extensive microbial diversity within the chicken gut microbiome revealed by metagenomics and culture.</title>
        <authorList>
            <person name="Gilroy R."/>
            <person name="Ravi A."/>
            <person name="Getino M."/>
            <person name="Pursley I."/>
            <person name="Horton D.L."/>
            <person name="Alikhan N.F."/>
            <person name="Baker D."/>
            <person name="Gharbi K."/>
            <person name="Hall N."/>
            <person name="Watson M."/>
            <person name="Adriaenssens E.M."/>
            <person name="Foster-Nyarko E."/>
            <person name="Jarju S."/>
            <person name="Secka A."/>
            <person name="Antonio M."/>
            <person name="Oren A."/>
            <person name="Chaudhuri R.R."/>
            <person name="La Ragione R."/>
            <person name="Hildebrand F."/>
            <person name="Pallen M.J."/>
        </authorList>
    </citation>
    <scope>NUCLEOTIDE SEQUENCE</scope>
    <source>
        <strain evidence="8">17213</strain>
    </source>
</reference>
<evidence type="ECO:0000256" key="6">
    <source>
        <dbReference type="PROSITE-ProRule" id="PRU00560"/>
    </source>
</evidence>
<keyword evidence="4 6" id="KW-0067">ATP-binding</keyword>
<evidence type="ECO:0000313" key="9">
    <source>
        <dbReference type="Proteomes" id="UP000823631"/>
    </source>
</evidence>
<name>A0A9D9GU73_9GAMM</name>
<dbReference type="PROSITE" id="PS51198">
    <property type="entry name" value="UVRD_HELICASE_ATP_BIND"/>
    <property type="match status" value="1"/>
</dbReference>
<dbReference type="PANTHER" id="PTHR11070:SF2">
    <property type="entry name" value="ATP-DEPENDENT DNA HELICASE SRS2"/>
    <property type="match status" value="1"/>
</dbReference>
<accession>A0A9D9GU73</accession>
<evidence type="ECO:0000256" key="4">
    <source>
        <dbReference type="ARBA" id="ARBA00022840"/>
    </source>
</evidence>
<dbReference type="GO" id="GO:0043138">
    <property type="term" value="F:3'-5' DNA helicase activity"/>
    <property type="evidence" value="ECO:0007669"/>
    <property type="project" value="TreeGrafter"/>
</dbReference>
<evidence type="ECO:0000256" key="1">
    <source>
        <dbReference type="ARBA" id="ARBA00022741"/>
    </source>
</evidence>
<dbReference type="EMBL" id="JADINH010000127">
    <property type="protein sequence ID" value="MBO8415915.1"/>
    <property type="molecule type" value="Genomic_DNA"/>
</dbReference>
<dbReference type="SUPFAM" id="SSF52540">
    <property type="entry name" value="P-loop containing nucleoside triphosphate hydrolases"/>
    <property type="match status" value="1"/>
</dbReference>
<dbReference type="PANTHER" id="PTHR11070">
    <property type="entry name" value="UVRD / RECB / PCRA DNA HELICASE FAMILY MEMBER"/>
    <property type="match status" value="1"/>
</dbReference>
<dbReference type="InterPro" id="IPR000212">
    <property type="entry name" value="DNA_helicase_UvrD/REP"/>
</dbReference>
<dbReference type="InterPro" id="IPR027417">
    <property type="entry name" value="P-loop_NTPase"/>
</dbReference>
<evidence type="ECO:0000256" key="2">
    <source>
        <dbReference type="ARBA" id="ARBA00022801"/>
    </source>
</evidence>